<dbReference type="EMBL" id="CP019607">
    <property type="protein sequence ID" value="AQP49577.1"/>
    <property type="molecule type" value="Genomic_DNA"/>
</dbReference>
<gene>
    <name evidence="2" type="ORF">BW733_00735</name>
</gene>
<evidence type="ECO:0000313" key="3">
    <source>
        <dbReference type="Proteomes" id="UP000188235"/>
    </source>
</evidence>
<reference evidence="2 3" key="1">
    <citation type="journal article" date="2008" name="Int. J. Syst. Evol. Microbiol.">
        <title>Tessaracoccus flavescens sp. nov., isolated from marine sediment.</title>
        <authorList>
            <person name="Lee D.W."/>
            <person name="Lee S.D."/>
        </authorList>
    </citation>
    <scope>NUCLEOTIDE SEQUENCE [LARGE SCALE GENOMIC DNA]</scope>
    <source>
        <strain evidence="2 3">SST-39T</strain>
    </source>
</reference>
<dbReference type="InterPro" id="IPR002725">
    <property type="entry name" value="YgjP-like_metallopeptidase"/>
</dbReference>
<protein>
    <recommendedName>
        <fullName evidence="1">YgjP-like metallopeptidase domain-containing protein</fullName>
    </recommendedName>
</protein>
<evidence type="ECO:0000313" key="2">
    <source>
        <dbReference type="EMBL" id="AQP49577.1"/>
    </source>
</evidence>
<proteinExistence type="predicted"/>
<dbReference type="CDD" id="cd07344">
    <property type="entry name" value="M48_yhfN_like"/>
    <property type="match status" value="1"/>
</dbReference>
<organism evidence="2 3">
    <name type="scientific">Tessaracoccus flavescens</name>
    <dbReference type="NCBI Taxonomy" id="399497"/>
    <lineage>
        <taxon>Bacteria</taxon>
        <taxon>Bacillati</taxon>
        <taxon>Actinomycetota</taxon>
        <taxon>Actinomycetes</taxon>
        <taxon>Propionibacteriales</taxon>
        <taxon>Propionibacteriaceae</taxon>
        <taxon>Tessaracoccus</taxon>
    </lineage>
</organism>
<feature type="domain" description="YgjP-like metallopeptidase" evidence="1">
    <location>
        <begin position="31"/>
        <end position="230"/>
    </location>
</feature>
<dbReference type="KEGG" id="tfa:BW733_00735"/>
<dbReference type="PANTHER" id="PTHR30399:SF1">
    <property type="entry name" value="UTP PYROPHOSPHATASE"/>
    <property type="match status" value="1"/>
</dbReference>
<accession>A0A1Q2CTZ8</accession>
<dbReference type="Pfam" id="PF01863">
    <property type="entry name" value="YgjP-like"/>
    <property type="match status" value="1"/>
</dbReference>
<sequence>MTRMGTRPHDYVLRHAGHAVEVTYKPIRSLRLRVVPPDGRLRASVPAQLDESMVRRFIDDNLAWIATAQQKVRMRAPLVEPLVDGGRAKLWGEWRELRVAEGDRASARVQGGQIALSGPDDEGLRRALDNLYRRELHSVLPALQRIWEPRIGKSASSLKLRRMTSRWGTCNTRSGAITLNVALAEWPVESLEYVLVHELVHLWEASHGPRFTARMDEYLPGWRQRRAALKGR</sequence>
<dbReference type="AlphaFoldDB" id="A0A1Q2CTZ8"/>
<dbReference type="PANTHER" id="PTHR30399">
    <property type="entry name" value="UNCHARACTERIZED PROTEIN YGJP"/>
    <property type="match status" value="1"/>
</dbReference>
<name>A0A1Q2CTZ8_9ACTN</name>
<dbReference type="STRING" id="399497.BW733_00735"/>
<keyword evidence="3" id="KW-1185">Reference proteome</keyword>
<dbReference type="Gene3D" id="3.30.2010.10">
    <property type="entry name" value="Metalloproteases ('zincins'), catalytic domain"/>
    <property type="match status" value="1"/>
</dbReference>
<dbReference type="Proteomes" id="UP000188235">
    <property type="component" value="Chromosome"/>
</dbReference>
<evidence type="ECO:0000259" key="1">
    <source>
        <dbReference type="Pfam" id="PF01863"/>
    </source>
</evidence>
<dbReference type="InterPro" id="IPR053136">
    <property type="entry name" value="UTP_pyrophosphatase-like"/>
</dbReference>